<dbReference type="HOGENOM" id="CLU_039311_0_0_1"/>
<sequence length="452" mass="51599">MLLRELRPLLRPLGPRKFTCLAILLTVLLGIYTLTPSYDALRFSSLQDHWRPHRTEDTCTPQAYANGSWAYQPRTNATKMTSPEDALAFSGFEKCASSREYFWHLAADKGAQYDRFPGAQSWQWMPGAGCELMKPLNPEALVKLLVEDGGWYLVGDSVTENHFFSLSCILYPHVIATPDYTTNSHFDRAWPQNLYLSPSSPMIQSLSLPDGFDISTTALVTFRRIDILLSKQELIDIHSSIQAPGQTLNDSSLFSDESVWTLPVDEYIAEFLAPLPKANHATMVVSTGGHWTVTLFSKVSPPGIQSVLALFNAAMQRWSQRVQNSLLEANRDLTSWRWGRPTRLARKRAVVRAYLPGHESCHTFREPWAEVQPFVWNWYNWGNIWEFNDIFERILAPKRTYPDIDFLPIDRPARLRPDAHTTGDCLHIMAGAGVLEGWTHYIWHFLSRDNAR</sequence>
<keyword evidence="2" id="KW-1185">Reference proteome</keyword>
<dbReference type="EMBL" id="KL142412">
    <property type="protein sequence ID" value="KDR67812.1"/>
    <property type="molecule type" value="Genomic_DNA"/>
</dbReference>
<evidence type="ECO:0000313" key="1">
    <source>
        <dbReference type="EMBL" id="KDR67812.1"/>
    </source>
</evidence>
<accession>A0A067SCV3</accession>
<protein>
    <submittedName>
        <fullName evidence="1">Uncharacterized protein</fullName>
    </submittedName>
</protein>
<organism evidence="1 2">
    <name type="scientific">Galerina marginata (strain CBS 339.88)</name>
    <dbReference type="NCBI Taxonomy" id="685588"/>
    <lineage>
        <taxon>Eukaryota</taxon>
        <taxon>Fungi</taxon>
        <taxon>Dikarya</taxon>
        <taxon>Basidiomycota</taxon>
        <taxon>Agaricomycotina</taxon>
        <taxon>Agaricomycetes</taxon>
        <taxon>Agaricomycetidae</taxon>
        <taxon>Agaricales</taxon>
        <taxon>Agaricineae</taxon>
        <taxon>Strophariaceae</taxon>
        <taxon>Galerina</taxon>
    </lineage>
</organism>
<evidence type="ECO:0000313" key="2">
    <source>
        <dbReference type="Proteomes" id="UP000027222"/>
    </source>
</evidence>
<dbReference type="OrthoDB" id="630188at2759"/>
<reference evidence="2" key="1">
    <citation type="journal article" date="2014" name="Proc. Natl. Acad. Sci. U.S.A.">
        <title>Extensive sampling of basidiomycete genomes demonstrates inadequacy of the white-rot/brown-rot paradigm for wood decay fungi.</title>
        <authorList>
            <person name="Riley R."/>
            <person name="Salamov A.A."/>
            <person name="Brown D.W."/>
            <person name="Nagy L.G."/>
            <person name="Floudas D."/>
            <person name="Held B.W."/>
            <person name="Levasseur A."/>
            <person name="Lombard V."/>
            <person name="Morin E."/>
            <person name="Otillar R."/>
            <person name="Lindquist E.A."/>
            <person name="Sun H."/>
            <person name="LaButti K.M."/>
            <person name="Schmutz J."/>
            <person name="Jabbour D."/>
            <person name="Luo H."/>
            <person name="Baker S.E."/>
            <person name="Pisabarro A.G."/>
            <person name="Walton J.D."/>
            <person name="Blanchette R.A."/>
            <person name="Henrissat B."/>
            <person name="Martin F."/>
            <person name="Cullen D."/>
            <person name="Hibbett D.S."/>
            <person name="Grigoriev I.V."/>
        </authorList>
    </citation>
    <scope>NUCLEOTIDE SEQUENCE [LARGE SCALE GENOMIC DNA]</scope>
    <source>
        <strain evidence="2">CBS 339.88</strain>
    </source>
</reference>
<proteinExistence type="predicted"/>
<dbReference type="AlphaFoldDB" id="A0A067SCV3"/>
<gene>
    <name evidence="1" type="ORF">GALMADRAFT_79374</name>
</gene>
<dbReference type="STRING" id="685588.A0A067SCV3"/>
<name>A0A067SCV3_GALM3</name>
<dbReference type="Proteomes" id="UP000027222">
    <property type="component" value="Unassembled WGS sequence"/>
</dbReference>